<dbReference type="InterPro" id="IPR033644">
    <property type="entry name" value="Ferrochelatase_C"/>
</dbReference>
<comment type="similarity">
    <text evidence="1 7 8">Belongs to the ferrochelatase family.</text>
</comment>
<sequence length="345" mass="38270">MDHVTPLTAAPQNHPPIAFGRVGVLLINLGTPEHLTDASVRAYLAEFLSDKRVVDYPSILWQPVLRGIILRTRPAKTRAAYAKIWDRETDESPLRRYTREQAEKLREKLPSEIVVDWAMRYGVPGTAATLQKMQDMGCDRILLVPLYPQYSATTTGTACDAAFAWAQKQPWQPALRVMPAFHDNPGLIAALAGLCRAHVTEKTERVILSFHGLPERYFKQGDPYHCHCHKTARLMREALGWSEEFAPVAFQSKFGPEKWLEPSTESLVITAAEEGLTNIAVVTPGFVSDCIETLEEVGIGLAETFEEAGGETLTAIPCLNSSDAFIDVLNGLVRRELGGWMPSES</sequence>
<organism evidence="9 10">
    <name type="scientific">Parvularcula lutaonensis</name>
    <dbReference type="NCBI Taxonomy" id="491923"/>
    <lineage>
        <taxon>Bacteria</taxon>
        <taxon>Pseudomonadati</taxon>
        <taxon>Pseudomonadota</taxon>
        <taxon>Alphaproteobacteria</taxon>
        <taxon>Parvularculales</taxon>
        <taxon>Parvularculaceae</taxon>
        <taxon>Parvularcula</taxon>
    </lineage>
</organism>
<keyword evidence="7 8" id="KW-0963">Cytoplasm</keyword>
<dbReference type="EC" id="4.98.1.1" evidence="7 8"/>
<keyword evidence="2 7" id="KW-0408">Iron</keyword>
<dbReference type="Gene3D" id="3.40.50.1400">
    <property type="match status" value="2"/>
</dbReference>
<comment type="function">
    <text evidence="7 8">Catalyzes the ferrous insertion into protoporphyrin IX.</text>
</comment>
<evidence type="ECO:0000256" key="7">
    <source>
        <dbReference type="HAMAP-Rule" id="MF_00323"/>
    </source>
</evidence>
<dbReference type="RefSeq" id="WP_189573929.1">
    <property type="nucleotide sequence ID" value="NZ_BMXU01000001.1"/>
</dbReference>
<proteinExistence type="inferred from homology"/>
<evidence type="ECO:0000256" key="5">
    <source>
        <dbReference type="ARBA" id="ARBA00023244"/>
    </source>
</evidence>
<comment type="pathway">
    <text evidence="7 8">Porphyrin-containing compound metabolism; protoheme biosynthesis; protoheme from protoporphyrin-IX: step 1/1.</text>
</comment>
<dbReference type="PANTHER" id="PTHR11108">
    <property type="entry name" value="FERROCHELATASE"/>
    <property type="match status" value="1"/>
</dbReference>
<evidence type="ECO:0000313" key="10">
    <source>
        <dbReference type="Proteomes" id="UP001595607"/>
    </source>
</evidence>
<dbReference type="HAMAP" id="MF_00323">
    <property type="entry name" value="Ferrochelatase"/>
    <property type="match status" value="1"/>
</dbReference>
<keyword evidence="4 7" id="KW-0456">Lyase</keyword>
<dbReference type="InterPro" id="IPR019772">
    <property type="entry name" value="Ferrochelatase_AS"/>
</dbReference>
<gene>
    <name evidence="7 9" type="primary">hemH</name>
    <name evidence="9" type="ORF">ACFONP_04415</name>
</gene>
<keyword evidence="5 7" id="KW-0627">Porphyrin biosynthesis</keyword>
<name>A0ABV7MB98_9PROT</name>
<keyword evidence="10" id="KW-1185">Reference proteome</keyword>
<dbReference type="InterPro" id="IPR033659">
    <property type="entry name" value="Ferrochelatase_N"/>
</dbReference>
<dbReference type="NCBIfam" id="TIGR00109">
    <property type="entry name" value="hemH"/>
    <property type="match status" value="1"/>
</dbReference>
<evidence type="ECO:0000256" key="6">
    <source>
        <dbReference type="ARBA" id="ARBA00024536"/>
    </source>
</evidence>
<accession>A0ABV7MB98</accession>
<dbReference type="PROSITE" id="PS00534">
    <property type="entry name" value="FERROCHELATASE"/>
    <property type="match status" value="1"/>
</dbReference>
<evidence type="ECO:0000313" key="9">
    <source>
        <dbReference type="EMBL" id="MFC3301969.1"/>
    </source>
</evidence>
<reference evidence="10" key="1">
    <citation type="journal article" date="2019" name="Int. J. Syst. Evol. Microbiol.">
        <title>The Global Catalogue of Microorganisms (GCM) 10K type strain sequencing project: providing services to taxonomists for standard genome sequencing and annotation.</title>
        <authorList>
            <consortium name="The Broad Institute Genomics Platform"/>
            <consortium name="The Broad Institute Genome Sequencing Center for Infectious Disease"/>
            <person name="Wu L."/>
            <person name="Ma J."/>
        </authorList>
    </citation>
    <scope>NUCLEOTIDE SEQUENCE [LARGE SCALE GENOMIC DNA]</scope>
    <source>
        <strain evidence="10">KCTC 22245</strain>
    </source>
</reference>
<dbReference type="InterPro" id="IPR001015">
    <property type="entry name" value="Ferrochelatase"/>
</dbReference>
<protein>
    <recommendedName>
        <fullName evidence="7 8">Ferrochelatase</fullName>
        <ecNumber evidence="7 8">4.98.1.1</ecNumber>
    </recommendedName>
    <alternativeName>
        <fullName evidence="7">Heme synthase</fullName>
    </alternativeName>
    <alternativeName>
        <fullName evidence="7">Protoheme ferro-lyase</fullName>
    </alternativeName>
</protein>
<evidence type="ECO:0000256" key="3">
    <source>
        <dbReference type="ARBA" id="ARBA00023133"/>
    </source>
</evidence>
<evidence type="ECO:0000256" key="8">
    <source>
        <dbReference type="RuleBase" id="RU000607"/>
    </source>
</evidence>
<dbReference type="CDD" id="cd00419">
    <property type="entry name" value="Ferrochelatase_C"/>
    <property type="match status" value="1"/>
</dbReference>
<dbReference type="EMBL" id="JBHRVA010000002">
    <property type="protein sequence ID" value="MFC3301969.1"/>
    <property type="molecule type" value="Genomic_DNA"/>
</dbReference>
<keyword evidence="7" id="KW-0479">Metal-binding</keyword>
<evidence type="ECO:0000256" key="2">
    <source>
        <dbReference type="ARBA" id="ARBA00023004"/>
    </source>
</evidence>
<dbReference type="CDD" id="cd03411">
    <property type="entry name" value="Ferrochelatase_N"/>
    <property type="match status" value="1"/>
</dbReference>
<dbReference type="SUPFAM" id="SSF53800">
    <property type="entry name" value="Chelatase"/>
    <property type="match status" value="1"/>
</dbReference>
<comment type="caution">
    <text evidence="9">The sequence shown here is derived from an EMBL/GenBank/DDBJ whole genome shotgun (WGS) entry which is preliminary data.</text>
</comment>
<comment type="catalytic activity">
    <reaction evidence="6">
        <text>Fe-coproporphyrin III + 2 H(+) = coproporphyrin III + Fe(2+)</text>
        <dbReference type="Rhea" id="RHEA:49572"/>
        <dbReference type="ChEBI" id="CHEBI:15378"/>
        <dbReference type="ChEBI" id="CHEBI:29033"/>
        <dbReference type="ChEBI" id="CHEBI:68438"/>
        <dbReference type="ChEBI" id="CHEBI:131725"/>
        <dbReference type="EC" id="4.99.1.9"/>
    </reaction>
    <physiologicalReaction direction="right-to-left" evidence="6">
        <dbReference type="Rhea" id="RHEA:49574"/>
    </physiologicalReaction>
</comment>
<keyword evidence="3 7" id="KW-0350">Heme biosynthesis</keyword>
<dbReference type="PANTHER" id="PTHR11108:SF1">
    <property type="entry name" value="FERROCHELATASE, MITOCHONDRIAL"/>
    <property type="match status" value="1"/>
</dbReference>
<feature type="binding site" evidence="7">
    <location>
        <position position="292"/>
    </location>
    <ligand>
        <name>Fe(2+)</name>
        <dbReference type="ChEBI" id="CHEBI:29033"/>
    </ligand>
</feature>
<dbReference type="Pfam" id="PF00762">
    <property type="entry name" value="Ferrochelatase"/>
    <property type="match status" value="1"/>
</dbReference>
<comment type="catalytic activity">
    <reaction evidence="7 8">
        <text>heme b + 2 H(+) = protoporphyrin IX + Fe(2+)</text>
        <dbReference type="Rhea" id="RHEA:22584"/>
        <dbReference type="ChEBI" id="CHEBI:15378"/>
        <dbReference type="ChEBI" id="CHEBI:29033"/>
        <dbReference type="ChEBI" id="CHEBI:57306"/>
        <dbReference type="ChEBI" id="CHEBI:60344"/>
        <dbReference type="EC" id="4.98.1.1"/>
    </reaction>
</comment>
<evidence type="ECO:0000256" key="1">
    <source>
        <dbReference type="ARBA" id="ARBA00007718"/>
    </source>
</evidence>
<dbReference type="Proteomes" id="UP001595607">
    <property type="component" value="Unassembled WGS sequence"/>
</dbReference>
<comment type="subcellular location">
    <subcellularLocation>
        <location evidence="7 8">Cytoplasm</location>
    </subcellularLocation>
</comment>
<evidence type="ECO:0000256" key="4">
    <source>
        <dbReference type="ARBA" id="ARBA00023239"/>
    </source>
</evidence>
<feature type="binding site" evidence="7">
    <location>
        <position position="211"/>
    </location>
    <ligand>
        <name>Fe(2+)</name>
        <dbReference type="ChEBI" id="CHEBI:29033"/>
    </ligand>
</feature>